<gene>
    <name evidence="3" type="ORF">AQUCO_03300089v1</name>
</gene>
<proteinExistence type="predicted"/>
<name>A0A2G5CZF3_AQUCA</name>
<dbReference type="EMBL" id="KZ305050">
    <property type="protein sequence ID" value="PIA36641.1"/>
    <property type="molecule type" value="Genomic_DNA"/>
</dbReference>
<keyword evidence="4" id="KW-1185">Reference proteome</keyword>
<reference evidence="3 4" key="1">
    <citation type="submission" date="2017-09" db="EMBL/GenBank/DDBJ databases">
        <title>WGS assembly of Aquilegia coerulea Goldsmith.</title>
        <authorList>
            <person name="Hodges S."/>
            <person name="Kramer E."/>
            <person name="Nordborg M."/>
            <person name="Tomkins J."/>
            <person name="Borevitz J."/>
            <person name="Derieg N."/>
            <person name="Yan J."/>
            <person name="Mihaltcheva S."/>
            <person name="Hayes R.D."/>
            <person name="Rokhsar D."/>
        </authorList>
    </citation>
    <scope>NUCLEOTIDE SEQUENCE [LARGE SCALE GENOMIC DNA]</scope>
    <source>
        <strain evidence="4">cv. Goldsmith</strain>
    </source>
</reference>
<feature type="region of interest" description="Disordered" evidence="2">
    <location>
        <begin position="39"/>
        <end position="112"/>
    </location>
</feature>
<dbReference type="PRINTS" id="PR01217">
    <property type="entry name" value="PRICHEXTENSN"/>
</dbReference>
<dbReference type="Proteomes" id="UP000230069">
    <property type="component" value="Unassembled WGS sequence"/>
</dbReference>
<dbReference type="OrthoDB" id="665669at2759"/>
<sequence>MAFLSIFLFKIVMAVFILIGPFNVCSEELGMDRLQTSLISSTPSSAPESSQTPYLPSPAQAPSVDTSFPNPPNPAPSVGTSFPTPIQAPSYAPSFPTPAQAPSLTTPYPTPQAPSPITTIPKPAAPAPSPITTIPIPTAPAPSPKTIIPTPKAPPSPVLPLRSHVAVQGVVFCKPCQHKGVDTLHGATPITGAVVRLQCNNTRIPFELQAKTDKNGYFFLHTAPKLSNYGIHKCKAFIVSSPLNSCRTPTDLHQGVTGAVLRYERPSPKPNQYALFTVGPFAFEPTSCPH</sequence>
<organism evidence="3 4">
    <name type="scientific">Aquilegia coerulea</name>
    <name type="common">Rocky mountain columbine</name>
    <dbReference type="NCBI Taxonomy" id="218851"/>
    <lineage>
        <taxon>Eukaryota</taxon>
        <taxon>Viridiplantae</taxon>
        <taxon>Streptophyta</taxon>
        <taxon>Embryophyta</taxon>
        <taxon>Tracheophyta</taxon>
        <taxon>Spermatophyta</taxon>
        <taxon>Magnoliopsida</taxon>
        <taxon>Ranunculales</taxon>
        <taxon>Ranunculaceae</taxon>
        <taxon>Thalictroideae</taxon>
        <taxon>Aquilegia</taxon>
    </lineage>
</organism>
<evidence type="ECO:0000256" key="2">
    <source>
        <dbReference type="SAM" id="MobiDB-lite"/>
    </source>
</evidence>
<dbReference type="InParanoid" id="A0A2G5CZF3"/>
<feature type="compositionally biased region" description="Low complexity" evidence="2">
    <location>
        <begin position="39"/>
        <end position="53"/>
    </location>
</feature>
<keyword evidence="1" id="KW-0732">Signal</keyword>
<accession>A0A2G5CZF3</accession>
<dbReference type="Pfam" id="PF01190">
    <property type="entry name" value="Pollen_Ole_e_1"/>
    <property type="match status" value="1"/>
</dbReference>
<dbReference type="STRING" id="218851.A0A2G5CZF3"/>
<evidence type="ECO:0000256" key="1">
    <source>
        <dbReference type="ARBA" id="ARBA00022729"/>
    </source>
</evidence>
<evidence type="ECO:0000313" key="4">
    <source>
        <dbReference type="Proteomes" id="UP000230069"/>
    </source>
</evidence>
<evidence type="ECO:0000313" key="3">
    <source>
        <dbReference type="EMBL" id="PIA36641.1"/>
    </source>
</evidence>
<dbReference type="AlphaFoldDB" id="A0A2G5CZF3"/>
<dbReference type="GO" id="GO:0071944">
    <property type="term" value="C:cell periphery"/>
    <property type="evidence" value="ECO:0007669"/>
    <property type="project" value="TreeGrafter"/>
</dbReference>
<dbReference type="PANTHER" id="PTHR33470:SF22">
    <property type="entry name" value="POLLEN OLE E 1 ALLERGEN AND EXTENSIN FAMILY PROTEIN"/>
    <property type="match status" value="1"/>
</dbReference>
<protein>
    <submittedName>
        <fullName evidence="3">Uncharacterized protein</fullName>
    </submittedName>
</protein>
<dbReference type="PANTHER" id="PTHR33470">
    <property type="entry name" value="OS01G0164075 PROTEIN"/>
    <property type="match status" value="1"/>
</dbReference>